<dbReference type="InterPro" id="IPR003660">
    <property type="entry name" value="HAMP_dom"/>
</dbReference>
<dbReference type="SUPFAM" id="SSF103190">
    <property type="entry name" value="Sensory domain-like"/>
    <property type="match status" value="1"/>
</dbReference>
<evidence type="ECO:0000256" key="2">
    <source>
        <dbReference type="ARBA" id="ARBA00022475"/>
    </source>
</evidence>
<dbReference type="OrthoDB" id="9760371at2"/>
<keyword evidence="6 12" id="KW-1133">Transmembrane helix</keyword>
<dbReference type="GO" id="GO:0005886">
    <property type="term" value="C:plasma membrane"/>
    <property type="evidence" value="ECO:0007669"/>
    <property type="project" value="UniProtKB-SubCell"/>
</dbReference>
<evidence type="ECO:0000313" key="15">
    <source>
        <dbReference type="EMBL" id="SDC36482.1"/>
    </source>
</evidence>
<name>A0A1G6KZF0_9BACI</name>
<dbReference type="SMART" id="SM00283">
    <property type="entry name" value="MA"/>
    <property type="match status" value="1"/>
</dbReference>
<evidence type="ECO:0000256" key="11">
    <source>
        <dbReference type="SAM" id="MobiDB-lite"/>
    </source>
</evidence>
<feature type="compositionally biased region" description="Polar residues" evidence="11">
    <location>
        <begin position="563"/>
        <end position="575"/>
    </location>
</feature>
<feature type="transmembrane region" description="Helical" evidence="12">
    <location>
        <begin position="216"/>
        <end position="241"/>
    </location>
</feature>
<evidence type="ECO:0000256" key="1">
    <source>
        <dbReference type="ARBA" id="ARBA00004651"/>
    </source>
</evidence>
<evidence type="ECO:0000256" key="5">
    <source>
        <dbReference type="ARBA" id="ARBA00022692"/>
    </source>
</evidence>
<dbReference type="Gene3D" id="3.30.450.20">
    <property type="entry name" value="PAS domain"/>
    <property type="match status" value="1"/>
</dbReference>
<evidence type="ECO:0000256" key="7">
    <source>
        <dbReference type="ARBA" id="ARBA00023136"/>
    </source>
</evidence>
<dbReference type="CDD" id="cd06225">
    <property type="entry name" value="HAMP"/>
    <property type="match status" value="1"/>
</dbReference>
<dbReference type="Proteomes" id="UP000242949">
    <property type="component" value="Unassembled WGS sequence"/>
</dbReference>
<dbReference type="InterPro" id="IPR004089">
    <property type="entry name" value="MCPsignal_dom"/>
</dbReference>
<gene>
    <name evidence="15" type="ORF">SAMN05421734_10744</name>
</gene>
<evidence type="ECO:0000259" key="14">
    <source>
        <dbReference type="PROSITE" id="PS50885"/>
    </source>
</evidence>
<keyword evidence="4" id="KW-0145">Chemotaxis</keyword>
<dbReference type="EMBL" id="FMYI01000007">
    <property type="protein sequence ID" value="SDC36482.1"/>
    <property type="molecule type" value="Genomic_DNA"/>
</dbReference>
<evidence type="ECO:0000259" key="13">
    <source>
        <dbReference type="PROSITE" id="PS50111"/>
    </source>
</evidence>
<keyword evidence="16" id="KW-1185">Reference proteome</keyword>
<feature type="region of interest" description="Disordered" evidence="11">
    <location>
        <begin position="294"/>
        <end position="314"/>
    </location>
</feature>
<feature type="compositionally biased region" description="Low complexity" evidence="11">
    <location>
        <begin position="551"/>
        <end position="562"/>
    </location>
</feature>
<sequence>MKKFRQIKFLLPFFMIVLLVVPVVIIGFITYQNTEIIERATISKEELEALDTDYQDAFNEYEELIESLSTSEDFQFTTVEVEAMGNLDMSSMPTANDPRLTRFYINRLGEIAEEDPYILNLFIGARDGALYIDNLPDVSLSGYDPRETDWYIGATEAENDVHWTDPYIDTATGEPVITAAREITDDSGAVIGVAGLDFDMGHLAGMVRRNILRDTLIVTAISLVIGLVIVIYFVKSLLFNLNTVRSEMNRISHGDLTGDEIKTKGNNEFNQLAEAINRMEGNLKGMIRQVKSSSNKVNQQSDVLSTASDQVKEGSEQIAATMEELSSGSESQANRASDLAMMMENFNTTIQNASNRSSKVQSSSDEVLSYSQNGQTEINQSVEQMERIHNRVKDAFTKVKGLDQKSQEIGNIVTVIQEIAEQTNLLALNAAIEAARAGEEGKGFAVVADEVRKLAEQVSQSVTDISGIVTDIQNESTDVAKSLESGYQEVDEGSNQIKQTGQAFNQIDQSITSMVENVQDIVQDLSSIHQETDKMNGAVEDIASVSEESAAAVQETAASAEETNSSMEEVSSSADHLNDLATKLEKQISQFKI</sequence>
<evidence type="ECO:0000256" key="10">
    <source>
        <dbReference type="PROSITE-ProRule" id="PRU00284"/>
    </source>
</evidence>
<dbReference type="Pfam" id="PF00672">
    <property type="entry name" value="HAMP"/>
    <property type="match status" value="1"/>
</dbReference>
<protein>
    <submittedName>
        <fullName evidence="15">Methyl-accepting chemotaxis protein</fullName>
    </submittedName>
</protein>
<dbReference type="CDD" id="cd18773">
    <property type="entry name" value="PDC1_HK_sensor"/>
    <property type="match status" value="1"/>
</dbReference>
<feature type="compositionally biased region" description="Polar residues" evidence="11">
    <location>
        <begin position="294"/>
        <end position="309"/>
    </location>
</feature>
<evidence type="ECO:0000313" key="16">
    <source>
        <dbReference type="Proteomes" id="UP000242949"/>
    </source>
</evidence>
<dbReference type="RefSeq" id="WP_090796194.1">
    <property type="nucleotide sequence ID" value="NZ_FMYI01000007.1"/>
</dbReference>
<proteinExistence type="inferred from homology"/>
<dbReference type="CDD" id="cd11386">
    <property type="entry name" value="MCP_signal"/>
    <property type="match status" value="1"/>
</dbReference>
<evidence type="ECO:0000256" key="3">
    <source>
        <dbReference type="ARBA" id="ARBA00022481"/>
    </source>
</evidence>
<dbReference type="PROSITE" id="PS50885">
    <property type="entry name" value="HAMP"/>
    <property type="match status" value="1"/>
</dbReference>
<reference evidence="16" key="1">
    <citation type="submission" date="2016-09" db="EMBL/GenBank/DDBJ databases">
        <authorList>
            <person name="Varghese N."/>
            <person name="Submissions S."/>
        </authorList>
    </citation>
    <scope>NUCLEOTIDE SEQUENCE [LARGE SCALE GENOMIC DNA]</scope>
    <source>
        <strain evidence="16">S5</strain>
    </source>
</reference>
<dbReference type="InterPro" id="IPR033479">
    <property type="entry name" value="dCache_1"/>
</dbReference>
<dbReference type="Gene3D" id="1.10.287.950">
    <property type="entry name" value="Methyl-accepting chemotaxis protein"/>
    <property type="match status" value="1"/>
</dbReference>
<dbReference type="STRING" id="1612202.SAMN05421734_10744"/>
<dbReference type="SUPFAM" id="SSF58104">
    <property type="entry name" value="Methyl-accepting chemotaxis protein (MCP) signaling domain"/>
    <property type="match status" value="1"/>
</dbReference>
<keyword evidence="5 12" id="KW-0812">Transmembrane</keyword>
<feature type="domain" description="HAMP" evidence="14">
    <location>
        <begin position="235"/>
        <end position="288"/>
    </location>
</feature>
<dbReference type="InterPro" id="IPR029151">
    <property type="entry name" value="Sensor-like_sf"/>
</dbReference>
<dbReference type="Pfam" id="PF00015">
    <property type="entry name" value="MCPsignal"/>
    <property type="match status" value="1"/>
</dbReference>
<evidence type="ECO:0000256" key="12">
    <source>
        <dbReference type="SAM" id="Phobius"/>
    </source>
</evidence>
<feature type="region of interest" description="Disordered" evidence="11">
    <location>
        <begin position="551"/>
        <end position="576"/>
    </location>
</feature>
<comment type="similarity">
    <text evidence="9">Belongs to the methyl-accepting chemotaxis (MCP) protein family.</text>
</comment>
<dbReference type="GO" id="GO:0007165">
    <property type="term" value="P:signal transduction"/>
    <property type="evidence" value="ECO:0007669"/>
    <property type="project" value="UniProtKB-KW"/>
</dbReference>
<dbReference type="Pfam" id="PF02743">
    <property type="entry name" value="dCache_1"/>
    <property type="match status" value="1"/>
</dbReference>
<evidence type="ECO:0000256" key="8">
    <source>
        <dbReference type="ARBA" id="ARBA00023224"/>
    </source>
</evidence>
<dbReference type="AlphaFoldDB" id="A0A1G6KZF0"/>
<evidence type="ECO:0000256" key="4">
    <source>
        <dbReference type="ARBA" id="ARBA00022500"/>
    </source>
</evidence>
<dbReference type="PROSITE" id="PS50111">
    <property type="entry name" value="CHEMOTAXIS_TRANSDUC_2"/>
    <property type="match status" value="1"/>
</dbReference>
<feature type="transmembrane region" description="Helical" evidence="12">
    <location>
        <begin position="9"/>
        <end position="31"/>
    </location>
</feature>
<evidence type="ECO:0000256" key="6">
    <source>
        <dbReference type="ARBA" id="ARBA00022989"/>
    </source>
</evidence>
<keyword evidence="3" id="KW-0488">Methylation</keyword>
<organism evidence="15 16">
    <name type="scientific">Pelagirhabdus alkalitolerans</name>
    <dbReference type="NCBI Taxonomy" id="1612202"/>
    <lineage>
        <taxon>Bacteria</taxon>
        <taxon>Bacillati</taxon>
        <taxon>Bacillota</taxon>
        <taxon>Bacilli</taxon>
        <taxon>Bacillales</taxon>
        <taxon>Bacillaceae</taxon>
        <taxon>Pelagirhabdus</taxon>
    </lineage>
</organism>
<keyword evidence="7 12" id="KW-0472">Membrane</keyword>
<feature type="domain" description="Methyl-accepting transducer" evidence="13">
    <location>
        <begin position="307"/>
        <end position="557"/>
    </location>
</feature>
<dbReference type="PANTHER" id="PTHR32089">
    <property type="entry name" value="METHYL-ACCEPTING CHEMOTAXIS PROTEIN MCPB"/>
    <property type="match status" value="1"/>
</dbReference>
<accession>A0A1G6KZF0</accession>
<keyword evidence="2" id="KW-1003">Cell membrane</keyword>
<dbReference type="SMART" id="SM00304">
    <property type="entry name" value="HAMP"/>
    <property type="match status" value="1"/>
</dbReference>
<comment type="subcellular location">
    <subcellularLocation>
        <location evidence="1">Cell membrane</location>
        <topology evidence="1">Multi-pass membrane protein</topology>
    </subcellularLocation>
</comment>
<keyword evidence="8 10" id="KW-0807">Transducer</keyword>
<dbReference type="GO" id="GO:0006935">
    <property type="term" value="P:chemotaxis"/>
    <property type="evidence" value="ECO:0007669"/>
    <property type="project" value="UniProtKB-KW"/>
</dbReference>
<dbReference type="PANTHER" id="PTHR32089:SF114">
    <property type="entry name" value="METHYL-ACCEPTING CHEMOTAXIS PROTEIN MCPB"/>
    <property type="match status" value="1"/>
</dbReference>
<evidence type="ECO:0000256" key="9">
    <source>
        <dbReference type="ARBA" id="ARBA00029447"/>
    </source>
</evidence>